<name>A0AAV7J396_COTGL</name>
<dbReference type="Proteomes" id="UP000826195">
    <property type="component" value="Unassembled WGS sequence"/>
</dbReference>
<evidence type="ECO:0000313" key="3">
    <source>
        <dbReference type="EMBL" id="KAH0564410.1"/>
    </source>
</evidence>
<dbReference type="InterPro" id="IPR036872">
    <property type="entry name" value="CH_dom_sf"/>
</dbReference>
<dbReference type="Gene3D" id="1.10.418.10">
    <property type="entry name" value="Calponin-like domain"/>
    <property type="match status" value="1"/>
</dbReference>
<feature type="coiled-coil region" evidence="1">
    <location>
        <begin position="172"/>
        <end position="213"/>
    </location>
</feature>
<dbReference type="EMBL" id="JAHXZJ010000002">
    <property type="protein sequence ID" value="KAH0564410.1"/>
    <property type="molecule type" value="Genomic_DNA"/>
</dbReference>
<dbReference type="PANTHER" id="PTHR12509:SF9">
    <property type="entry name" value="SPERM FLAGELLAR PROTEIN 1 ISOFORM X1"/>
    <property type="match status" value="1"/>
</dbReference>
<dbReference type="PANTHER" id="PTHR12509">
    <property type="entry name" value="SPERMATOGENESIS-ASSOCIATED 4-RELATED"/>
    <property type="match status" value="1"/>
</dbReference>
<evidence type="ECO:0000313" key="4">
    <source>
        <dbReference type="Proteomes" id="UP000826195"/>
    </source>
</evidence>
<proteinExistence type="predicted"/>
<dbReference type="GO" id="GO:0005930">
    <property type="term" value="C:axoneme"/>
    <property type="evidence" value="ECO:0007669"/>
    <property type="project" value="TreeGrafter"/>
</dbReference>
<dbReference type="GO" id="GO:0008017">
    <property type="term" value="F:microtubule binding"/>
    <property type="evidence" value="ECO:0007669"/>
    <property type="project" value="TreeGrafter"/>
</dbReference>
<gene>
    <name evidence="3" type="ORF">KQX54_011936</name>
</gene>
<keyword evidence="4" id="KW-1185">Reference proteome</keyword>
<comment type="caution">
    <text evidence="3">The sequence shown here is derived from an EMBL/GenBank/DDBJ whole genome shotgun (WGS) entry which is preliminary data.</text>
</comment>
<keyword evidence="1" id="KW-0175">Coiled coil</keyword>
<dbReference type="InterPro" id="IPR052111">
    <property type="entry name" value="Spermatogenesis_Ciliary_MAP"/>
</dbReference>
<dbReference type="Pfam" id="PF06294">
    <property type="entry name" value="CH_2"/>
    <property type="match status" value="1"/>
</dbReference>
<sequence>MSWCINTDELSDESFYGINIWLDQITFSRPRKNIARDFSNADIDITFTLFVLLKFNLVFMAELLKKYYPRYVDLHNYYHGNSLAKKLDNWRTLNKKVLSRISLKLDDKQINELATCKDKAIENLLLKVKNKICYDCNDERASLYSVDEQDIDRVHTIFNLDTQSKVKPKKVIFKLKRELEEKNELVDKLNEKIRQLEYLLQLKEQKIKDLSAQLVRFKFVTMNKTR</sequence>
<dbReference type="GO" id="GO:0051493">
    <property type="term" value="P:regulation of cytoskeleton organization"/>
    <property type="evidence" value="ECO:0007669"/>
    <property type="project" value="TreeGrafter"/>
</dbReference>
<dbReference type="InterPro" id="IPR010441">
    <property type="entry name" value="CH_2"/>
</dbReference>
<evidence type="ECO:0000259" key="2">
    <source>
        <dbReference type="Pfam" id="PF06294"/>
    </source>
</evidence>
<reference evidence="3 4" key="1">
    <citation type="journal article" date="2021" name="J. Hered.">
        <title>A chromosome-level genome assembly of the parasitoid wasp, Cotesia glomerata (Hymenoptera: Braconidae).</title>
        <authorList>
            <person name="Pinto B.J."/>
            <person name="Weis J.J."/>
            <person name="Gamble T."/>
            <person name="Ode P.J."/>
            <person name="Paul R."/>
            <person name="Zaspel J.M."/>
        </authorList>
    </citation>
    <scope>NUCLEOTIDE SEQUENCE [LARGE SCALE GENOMIC DNA]</scope>
    <source>
        <strain evidence="3">CgM1</strain>
    </source>
</reference>
<dbReference type="AlphaFoldDB" id="A0AAV7J396"/>
<organism evidence="3 4">
    <name type="scientific">Cotesia glomerata</name>
    <name type="common">Lepidopteran parasitic wasp</name>
    <name type="synonym">Apanteles glomeratus</name>
    <dbReference type="NCBI Taxonomy" id="32391"/>
    <lineage>
        <taxon>Eukaryota</taxon>
        <taxon>Metazoa</taxon>
        <taxon>Ecdysozoa</taxon>
        <taxon>Arthropoda</taxon>
        <taxon>Hexapoda</taxon>
        <taxon>Insecta</taxon>
        <taxon>Pterygota</taxon>
        <taxon>Neoptera</taxon>
        <taxon>Endopterygota</taxon>
        <taxon>Hymenoptera</taxon>
        <taxon>Apocrita</taxon>
        <taxon>Ichneumonoidea</taxon>
        <taxon>Braconidae</taxon>
        <taxon>Microgastrinae</taxon>
        <taxon>Cotesia</taxon>
    </lineage>
</organism>
<evidence type="ECO:0000256" key="1">
    <source>
        <dbReference type="SAM" id="Coils"/>
    </source>
</evidence>
<feature type="domain" description="CH-like" evidence="2">
    <location>
        <begin position="58"/>
        <end position="129"/>
    </location>
</feature>
<accession>A0AAV7J396</accession>
<protein>
    <recommendedName>
        <fullName evidence="2">CH-like domain-containing protein</fullName>
    </recommendedName>
</protein>